<dbReference type="EMBL" id="CP001322">
    <property type="protein sequence ID" value="ACL04835.1"/>
    <property type="molecule type" value="Genomic_DNA"/>
</dbReference>
<evidence type="ECO:0000256" key="5">
    <source>
        <dbReference type="SAM" id="SignalP"/>
    </source>
</evidence>
<evidence type="ECO:0000256" key="4">
    <source>
        <dbReference type="ARBA" id="ARBA00023136"/>
    </source>
</evidence>
<sequence>MLQTHKKLIILCFISVVALAAFAGCVEKQQQAAKAFPCKQVYNATLQEDLLREYITEIGTKCKNNWAMPVRFVGQDLEAIIFFKVHPDGSLTDIYFDKRSGSTDYDGSVEKAVKKSNPVCPFPENLEKTPIEMAIRFQPPNK</sequence>
<keyword evidence="3" id="KW-1133">Transmembrane helix</keyword>
<name>B8FBT2_DESAL</name>
<keyword evidence="2" id="KW-0812">Transmembrane</keyword>
<dbReference type="PROSITE" id="PS51257">
    <property type="entry name" value="PROKAR_LIPOPROTEIN"/>
    <property type="match status" value="1"/>
</dbReference>
<protein>
    <submittedName>
        <fullName evidence="6">TonB family protein</fullName>
    </submittedName>
</protein>
<dbReference type="KEGG" id="dal:Dalk_3145"/>
<feature type="signal peptide" evidence="5">
    <location>
        <begin position="1"/>
        <end position="23"/>
    </location>
</feature>
<feature type="chain" id="PRO_5002872171" evidence="5">
    <location>
        <begin position="24"/>
        <end position="142"/>
    </location>
</feature>
<evidence type="ECO:0000256" key="2">
    <source>
        <dbReference type="ARBA" id="ARBA00022692"/>
    </source>
</evidence>
<accession>B8FBT2</accession>
<evidence type="ECO:0000313" key="7">
    <source>
        <dbReference type="Proteomes" id="UP000000739"/>
    </source>
</evidence>
<gene>
    <name evidence="6" type="ordered locus">Dalk_3145</name>
</gene>
<keyword evidence="4" id="KW-0472">Membrane</keyword>
<dbReference type="SUPFAM" id="SSF74653">
    <property type="entry name" value="TolA/TonB C-terminal domain"/>
    <property type="match status" value="1"/>
</dbReference>
<dbReference type="InterPro" id="IPR006260">
    <property type="entry name" value="TonB/TolA_C"/>
</dbReference>
<dbReference type="NCBIfam" id="TIGR01352">
    <property type="entry name" value="tonB_Cterm"/>
    <property type="match status" value="1"/>
</dbReference>
<reference evidence="6 7" key="1">
    <citation type="journal article" date="2012" name="Environ. Microbiol.">
        <title>The genome sequence of Desulfatibacillum alkenivorans AK-01: a blueprint for anaerobic alkane oxidation.</title>
        <authorList>
            <person name="Callaghan A.V."/>
            <person name="Morris B.E."/>
            <person name="Pereira I.A."/>
            <person name="McInerney M.J."/>
            <person name="Austin R.N."/>
            <person name="Groves J.T."/>
            <person name="Kukor J.J."/>
            <person name="Suflita J.M."/>
            <person name="Young L.Y."/>
            <person name="Zylstra G.J."/>
            <person name="Wawrik B."/>
        </authorList>
    </citation>
    <scope>NUCLEOTIDE SEQUENCE [LARGE SCALE GENOMIC DNA]</scope>
    <source>
        <strain evidence="6 7">AK-01</strain>
    </source>
</reference>
<evidence type="ECO:0000256" key="3">
    <source>
        <dbReference type="ARBA" id="ARBA00022989"/>
    </source>
</evidence>
<dbReference type="Proteomes" id="UP000000739">
    <property type="component" value="Chromosome"/>
</dbReference>
<proteinExistence type="predicted"/>
<organism evidence="6 7">
    <name type="scientific">Desulfatibacillum aliphaticivorans</name>
    <dbReference type="NCBI Taxonomy" id="218208"/>
    <lineage>
        <taxon>Bacteria</taxon>
        <taxon>Pseudomonadati</taxon>
        <taxon>Thermodesulfobacteriota</taxon>
        <taxon>Desulfobacteria</taxon>
        <taxon>Desulfobacterales</taxon>
        <taxon>Desulfatibacillaceae</taxon>
        <taxon>Desulfatibacillum</taxon>
    </lineage>
</organism>
<keyword evidence="5" id="KW-0732">Signal</keyword>
<dbReference type="Gene3D" id="3.30.1150.10">
    <property type="match status" value="1"/>
</dbReference>
<evidence type="ECO:0000313" key="6">
    <source>
        <dbReference type="EMBL" id="ACL04835.1"/>
    </source>
</evidence>
<dbReference type="HOGENOM" id="CLU_1812628_0_0_7"/>
<dbReference type="AlphaFoldDB" id="B8FBT2"/>
<dbReference type="GO" id="GO:0016020">
    <property type="term" value="C:membrane"/>
    <property type="evidence" value="ECO:0007669"/>
    <property type="project" value="UniProtKB-SubCell"/>
</dbReference>
<dbReference type="Pfam" id="PF13103">
    <property type="entry name" value="TonB_2"/>
    <property type="match status" value="1"/>
</dbReference>
<dbReference type="eggNOG" id="COG0810">
    <property type="taxonomic scope" value="Bacteria"/>
</dbReference>
<evidence type="ECO:0000256" key="1">
    <source>
        <dbReference type="ARBA" id="ARBA00004167"/>
    </source>
</evidence>
<keyword evidence="7" id="KW-1185">Reference proteome</keyword>
<comment type="subcellular location">
    <subcellularLocation>
        <location evidence="1">Membrane</location>
        <topology evidence="1">Single-pass membrane protein</topology>
    </subcellularLocation>
</comment>